<evidence type="ECO:0000313" key="1">
    <source>
        <dbReference type="EMBL" id="BAH46188.1"/>
    </source>
</evidence>
<protein>
    <submittedName>
        <fullName evidence="1">Uncharacterized protein</fullName>
    </submittedName>
</protein>
<dbReference type="Proteomes" id="UP000001877">
    <property type="component" value="Chromosome"/>
</dbReference>
<reference evidence="1 2" key="1">
    <citation type="submission" date="2005-03" db="EMBL/GenBank/DDBJ databases">
        <title>Brevibacillus brevis strain 47, complete genome.</title>
        <authorList>
            <person name="Hosoyama A."/>
            <person name="Yamada R."/>
            <person name="Hongo Y."/>
            <person name="Terui Y."/>
            <person name="Ankai A."/>
            <person name="Masuyama W."/>
            <person name="Sekiguchi M."/>
            <person name="Takeda T."/>
            <person name="Asano K."/>
            <person name="Ohji S."/>
            <person name="Ichikawa N."/>
            <person name="Narita S."/>
            <person name="Aoki N."/>
            <person name="Miura H."/>
            <person name="Matsushita S."/>
            <person name="Sekigawa T."/>
            <person name="Yamagata H."/>
            <person name="Yoshikawa H."/>
            <person name="Udaka S."/>
            <person name="Tanikawa S."/>
            <person name="Fujita N."/>
        </authorList>
    </citation>
    <scope>NUCLEOTIDE SEQUENCE [LARGE SCALE GENOMIC DNA]</scope>
    <source>
        <strain evidence="2">47 / JCM 6285 / NBRC 100599</strain>
    </source>
</reference>
<organism evidence="1 2">
    <name type="scientific">Brevibacillus brevis (strain 47 / JCM 6285 / NBRC 100599)</name>
    <dbReference type="NCBI Taxonomy" id="358681"/>
    <lineage>
        <taxon>Bacteria</taxon>
        <taxon>Bacillati</taxon>
        <taxon>Bacillota</taxon>
        <taxon>Bacilli</taxon>
        <taxon>Bacillales</taxon>
        <taxon>Paenibacillaceae</taxon>
        <taxon>Brevibacillus</taxon>
    </lineage>
</organism>
<gene>
    <name evidence="1" type="ordered locus">BBR47_52110</name>
</gene>
<accession>C0Z6I9</accession>
<dbReference type="HOGENOM" id="CLU_221053_0_0_9"/>
<dbReference type="AlphaFoldDB" id="C0Z6I9"/>
<dbReference type="KEGG" id="bbe:BBR47_52110"/>
<keyword evidence="2" id="KW-1185">Reference proteome</keyword>
<name>C0Z6I9_BREBN</name>
<evidence type="ECO:0000313" key="2">
    <source>
        <dbReference type="Proteomes" id="UP000001877"/>
    </source>
</evidence>
<dbReference type="STRING" id="358681.BBR47_52110"/>
<proteinExistence type="predicted"/>
<dbReference type="EMBL" id="AP008955">
    <property type="protein sequence ID" value="BAH46188.1"/>
    <property type="molecule type" value="Genomic_DNA"/>
</dbReference>
<dbReference type="PROSITE" id="PS51257">
    <property type="entry name" value="PROKAR_LIPOPROTEIN"/>
    <property type="match status" value="1"/>
</dbReference>
<sequence>MKKVVKAQLSNNQNVQEMKLLFHPIMTLACKK</sequence>